<feature type="transmembrane region" description="Helical" evidence="1">
    <location>
        <begin position="35"/>
        <end position="54"/>
    </location>
</feature>
<proteinExistence type="predicted"/>
<evidence type="ECO:0000256" key="1">
    <source>
        <dbReference type="SAM" id="Phobius"/>
    </source>
</evidence>
<keyword evidence="3" id="KW-1185">Reference proteome</keyword>
<gene>
    <name evidence="2" type="ORF">IWX46DRAFT_432966</name>
</gene>
<dbReference type="EMBL" id="JBBPDW010000074">
    <property type="protein sequence ID" value="KAK7529377.1"/>
    <property type="molecule type" value="Genomic_DNA"/>
</dbReference>
<protein>
    <submittedName>
        <fullName evidence="2">Uncharacterized protein</fullName>
    </submittedName>
</protein>
<evidence type="ECO:0000313" key="2">
    <source>
        <dbReference type="EMBL" id="KAK7529377.1"/>
    </source>
</evidence>
<comment type="caution">
    <text evidence="2">The sequence shown here is derived from an EMBL/GenBank/DDBJ whole genome shotgun (WGS) entry which is preliminary data.</text>
</comment>
<keyword evidence="1" id="KW-0472">Membrane</keyword>
<sequence>MASTPPSPSSESDDSVQESIRYAEKAHRRNANNKWWYMVLGAVLAVAVAVAFGAHRAADTTHDEGRKALIEGRNRLAPETETNQLLDALGEMKKWHVDWRNRTKDVAGAATDNVQLRNAKVTINDGLSYVIITVMTGETICGDVSAIYSALELATALLPLNAHQAVTTLANVLGVMRDKLQKSIIPKIDDIATNPRYQALHGNLQVELSALQQYTAELQAQRDILAKSHVWRAFAFFDALSGSIFSFNAKLAHAEKELQQAGALIAEMDKLLPIVDSGSTLDAYGTYLNGHLLPDVLNQDFSGAWVDVAALKRWAKEPHLVPRGSAGVYDYVITDMMILLGQMDRYDIREFCSAGGTDESEPRNSGARS</sequence>
<evidence type="ECO:0000313" key="3">
    <source>
        <dbReference type="Proteomes" id="UP001365128"/>
    </source>
</evidence>
<organism evidence="2 3">
    <name type="scientific">Phyllosticta citricarpa</name>
    <dbReference type="NCBI Taxonomy" id="55181"/>
    <lineage>
        <taxon>Eukaryota</taxon>
        <taxon>Fungi</taxon>
        <taxon>Dikarya</taxon>
        <taxon>Ascomycota</taxon>
        <taxon>Pezizomycotina</taxon>
        <taxon>Dothideomycetes</taxon>
        <taxon>Dothideomycetes incertae sedis</taxon>
        <taxon>Botryosphaeriales</taxon>
        <taxon>Phyllostictaceae</taxon>
        <taxon>Phyllosticta</taxon>
    </lineage>
</organism>
<keyword evidence="1" id="KW-0812">Transmembrane</keyword>
<name>A0ABR1L294_9PEZI</name>
<keyword evidence="1" id="KW-1133">Transmembrane helix</keyword>
<reference evidence="2 3" key="1">
    <citation type="submission" date="2024-04" db="EMBL/GenBank/DDBJ databases">
        <title>Phyllosticta paracitricarpa is synonymous to the EU quarantine fungus P. citricarpa based on phylogenomic analyses.</title>
        <authorList>
            <consortium name="Lawrence Berkeley National Laboratory"/>
            <person name="Van Ingen-Buijs V.A."/>
            <person name="Van Westerhoven A.C."/>
            <person name="Haridas S."/>
            <person name="Skiadas P."/>
            <person name="Martin F."/>
            <person name="Groenewald J.Z."/>
            <person name="Crous P.W."/>
            <person name="Seidl M.F."/>
        </authorList>
    </citation>
    <scope>NUCLEOTIDE SEQUENCE [LARGE SCALE GENOMIC DNA]</scope>
    <source>
        <strain evidence="2 3">CBS 122670</strain>
    </source>
</reference>
<dbReference type="Proteomes" id="UP001365128">
    <property type="component" value="Unassembled WGS sequence"/>
</dbReference>
<accession>A0ABR1L294</accession>